<name>A0AAW2EYL9_9HYME</name>
<dbReference type="AlphaFoldDB" id="A0AAW2EYL9"/>
<organism evidence="2 3">
    <name type="scientific">Cardiocondyla obscurior</name>
    <dbReference type="NCBI Taxonomy" id="286306"/>
    <lineage>
        <taxon>Eukaryota</taxon>
        <taxon>Metazoa</taxon>
        <taxon>Ecdysozoa</taxon>
        <taxon>Arthropoda</taxon>
        <taxon>Hexapoda</taxon>
        <taxon>Insecta</taxon>
        <taxon>Pterygota</taxon>
        <taxon>Neoptera</taxon>
        <taxon>Endopterygota</taxon>
        <taxon>Hymenoptera</taxon>
        <taxon>Apocrita</taxon>
        <taxon>Aculeata</taxon>
        <taxon>Formicoidea</taxon>
        <taxon>Formicidae</taxon>
        <taxon>Myrmicinae</taxon>
        <taxon>Cardiocondyla</taxon>
    </lineage>
</organism>
<protein>
    <submittedName>
        <fullName evidence="2">Uncharacterized protein</fullName>
    </submittedName>
</protein>
<feature type="region of interest" description="Disordered" evidence="1">
    <location>
        <begin position="67"/>
        <end position="99"/>
    </location>
</feature>
<accession>A0AAW2EYL9</accession>
<evidence type="ECO:0000313" key="2">
    <source>
        <dbReference type="EMBL" id="KAL0108065.1"/>
    </source>
</evidence>
<dbReference type="EMBL" id="JADYXP020000016">
    <property type="protein sequence ID" value="KAL0108065.1"/>
    <property type="molecule type" value="Genomic_DNA"/>
</dbReference>
<keyword evidence="3" id="KW-1185">Reference proteome</keyword>
<comment type="caution">
    <text evidence="2">The sequence shown here is derived from an EMBL/GenBank/DDBJ whole genome shotgun (WGS) entry which is preliminary data.</text>
</comment>
<sequence length="114" mass="13282">MERGSSDDRDLGTDRCRRRHLSSVPHPFSVPRTHTYGGTLVFSLSLVRCSQRSLSEHSRCCRESYPRTLIGRPRRSQPPSTRNFTKGRRADPISRMAKRKRRPRCFFDGYLLSE</sequence>
<gene>
    <name evidence="2" type="ORF">PUN28_014974</name>
</gene>
<evidence type="ECO:0000313" key="3">
    <source>
        <dbReference type="Proteomes" id="UP001430953"/>
    </source>
</evidence>
<feature type="compositionally biased region" description="Basic and acidic residues" evidence="1">
    <location>
        <begin position="1"/>
        <end position="15"/>
    </location>
</feature>
<feature type="region of interest" description="Disordered" evidence="1">
    <location>
        <begin position="1"/>
        <end position="30"/>
    </location>
</feature>
<proteinExistence type="predicted"/>
<evidence type="ECO:0000256" key="1">
    <source>
        <dbReference type="SAM" id="MobiDB-lite"/>
    </source>
</evidence>
<reference evidence="2 3" key="1">
    <citation type="submission" date="2023-03" db="EMBL/GenBank/DDBJ databases">
        <title>High recombination rates correlate with genetic variation in Cardiocondyla obscurior ants.</title>
        <authorList>
            <person name="Errbii M."/>
        </authorList>
    </citation>
    <scope>NUCLEOTIDE SEQUENCE [LARGE SCALE GENOMIC DNA]</scope>
    <source>
        <strain evidence="2">Alpha-2009</strain>
        <tissue evidence="2">Whole body</tissue>
    </source>
</reference>
<dbReference type="Proteomes" id="UP001430953">
    <property type="component" value="Unassembled WGS sequence"/>
</dbReference>